<evidence type="ECO:0008006" key="3">
    <source>
        <dbReference type="Google" id="ProtNLM"/>
    </source>
</evidence>
<dbReference type="AlphaFoldDB" id="A0A0N8H9U7"/>
<evidence type="ECO:0000313" key="1">
    <source>
        <dbReference type="EMBL" id="KPM48364.1"/>
    </source>
</evidence>
<organism evidence="1 2">
    <name type="scientific">Jiulongibacter sediminis</name>
    <dbReference type="NCBI Taxonomy" id="1605367"/>
    <lineage>
        <taxon>Bacteria</taxon>
        <taxon>Pseudomonadati</taxon>
        <taxon>Bacteroidota</taxon>
        <taxon>Cytophagia</taxon>
        <taxon>Cytophagales</taxon>
        <taxon>Leadbetterellaceae</taxon>
        <taxon>Jiulongibacter</taxon>
    </lineage>
</organism>
<dbReference type="Proteomes" id="UP000050454">
    <property type="component" value="Unassembled WGS sequence"/>
</dbReference>
<proteinExistence type="predicted"/>
<name>A0A0N8H9U7_9BACT</name>
<gene>
    <name evidence="1" type="ORF">AFM12_06880</name>
</gene>
<dbReference type="OrthoDB" id="798979at2"/>
<accession>A0A0N8H9U7</accession>
<sequence>MNPQILVDDKGNETGVFIPMAEWNRIKEQYPEISGEELNDRQKMILDQRLSDLENHSEKFRPIEGLFESISRK</sequence>
<dbReference type="RefSeq" id="WP_055145770.1">
    <property type="nucleotide sequence ID" value="NZ_JXSZ01000006.1"/>
</dbReference>
<reference evidence="1 2" key="1">
    <citation type="submission" date="2015-07" db="EMBL/GenBank/DDBJ databases">
        <title>The draft genome sequence of Leadbetterella sp. JN14-9.</title>
        <authorList>
            <person name="Liu Y."/>
            <person name="Du J."/>
            <person name="Shao Z."/>
        </authorList>
    </citation>
    <scope>NUCLEOTIDE SEQUENCE [LARGE SCALE GENOMIC DNA]</scope>
    <source>
        <strain evidence="1 2">JN14-9</strain>
    </source>
</reference>
<comment type="caution">
    <text evidence="1">The sequence shown here is derived from an EMBL/GenBank/DDBJ whole genome shotgun (WGS) entry which is preliminary data.</text>
</comment>
<protein>
    <recommendedName>
        <fullName evidence="3">Addiction module component CHP02574 family protein</fullName>
    </recommendedName>
</protein>
<dbReference type="EMBL" id="LGTQ01000006">
    <property type="protein sequence ID" value="KPM48364.1"/>
    <property type="molecule type" value="Genomic_DNA"/>
</dbReference>
<keyword evidence="2" id="KW-1185">Reference proteome</keyword>
<evidence type="ECO:0000313" key="2">
    <source>
        <dbReference type="Proteomes" id="UP000050454"/>
    </source>
</evidence>